<dbReference type="GO" id="GO:0000723">
    <property type="term" value="P:telomere maintenance"/>
    <property type="evidence" value="ECO:0007669"/>
    <property type="project" value="InterPro"/>
</dbReference>
<protein>
    <recommendedName>
        <fullName evidence="1">ATP-dependent DNA helicase</fullName>
        <ecNumber evidence="1">5.6.2.3</ecNumber>
    </recommendedName>
</protein>
<organism evidence="4 5">
    <name type="scientific">Macrosiphum euphorbiae</name>
    <name type="common">potato aphid</name>
    <dbReference type="NCBI Taxonomy" id="13131"/>
    <lineage>
        <taxon>Eukaryota</taxon>
        <taxon>Metazoa</taxon>
        <taxon>Ecdysozoa</taxon>
        <taxon>Arthropoda</taxon>
        <taxon>Hexapoda</taxon>
        <taxon>Insecta</taxon>
        <taxon>Pterygota</taxon>
        <taxon>Neoptera</taxon>
        <taxon>Paraneoptera</taxon>
        <taxon>Hemiptera</taxon>
        <taxon>Sternorrhyncha</taxon>
        <taxon>Aphidomorpha</taxon>
        <taxon>Aphidoidea</taxon>
        <taxon>Aphididae</taxon>
        <taxon>Macrosiphini</taxon>
        <taxon>Macrosiphum</taxon>
    </lineage>
</organism>
<dbReference type="PANTHER" id="PTHR10492">
    <property type="match status" value="1"/>
</dbReference>
<name>A0AAV0W1I8_9HEMI</name>
<proteinExistence type="inferred from homology"/>
<keyword evidence="1" id="KW-0227">DNA damage</keyword>
<keyword evidence="1" id="KW-0233">DNA recombination</keyword>
<dbReference type="InterPro" id="IPR010285">
    <property type="entry name" value="DNA_helicase_pif1-like_DEAD"/>
</dbReference>
<accession>A0AAV0W1I8</accession>
<evidence type="ECO:0000313" key="4">
    <source>
        <dbReference type="EMBL" id="CAI6348466.1"/>
    </source>
</evidence>
<keyword evidence="1" id="KW-0378">Hydrolase</keyword>
<evidence type="ECO:0000256" key="1">
    <source>
        <dbReference type="RuleBase" id="RU363044"/>
    </source>
</evidence>
<keyword evidence="1" id="KW-0067">ATP-binding</keyword>
<dbReference type="InterPro" id="IPR049163">
    <property type="entry name" value="Pif1-like_2B_dom"/>
</dbReference>
<dbReference type="GO" id="GO:0043139">
    <property type="term" value="F:5'-3' DNA helicase activity"/>
    <property type="evidence" value="ECO:0007669"/>
    <property type="project" value="UniProtKB-EC"/>
</dbReference>
<dbReference type="GO" id="GO:0016787">
    <property type="term" value="F:hydrolase activity"/>
    <property type="evidence" value="ECO:0007669"/>
    <property type="project" value="UniProtKB-KW"/>
</dbReference>
<sequence>MHYTWQQNVKQWRPRVNRMTNVTLARMYVVNPMDRDRFHLRLLLLNRRGPQSFQDIRTVDGVVHGTYTAAAIALGLLEDDLAWRNCLDESALVDTPRQLRYLFVTILVFCLPADPLALYERNEANLMEDFNRRLQDVDRARAACLAAIEDLLRGHGKSPAVDYGLPLADPLLLEPLQDDNALFREIDAAARWAQQVENLNAEQRTVYDRVMAAVEDPVEVTRTFFVDGPGGTGKTTLYGCLIWSLRQLRREVLSVAYTGIAASLMDGGMTVHSTFGLPFGTLTEDSTSTITMQSARAQRIRNAALIVWDEAPMSPGLQLTLVDRLLKDVMVSNLPFGGKTMLFAGDFRQILPVIRRGTRAEIVMSSIKNNHLWNVMERFDLVQNMRAGNDADFASWLLQLGNGQLPAVDGVPDTVEIPQEMVCDVADLIDFVYPQQMSLANVEEFARRVVVCPTNEECRGVNADVLERFDGNSETYQAVDTAEVDAADEVANFPTEFLNTLVPDGLPPFHLELKVGCIVMLLRNLDPRRRLCNGTRLVVTELRRHNFKARILGGDPRDDDIVLPKIPLRSIGEDDLPIPLKRIQFPVRLSFAMTINKSQGQTFDRVGLLLTTPPFTHGQLYVAFSRVRNAQSVKVGMYADDSGRFVTKNIVYREVL</sequence>
<evidence type="ECO:0000259" key="2">
    <source>
        <dbReference type="Pfam" id="PF05970"/>
    </source>
</evidence>
<evidence type="ECO:0000259" key="3">
    <source>
        <dbReference type="Pfam" id="PF21530"/>
    </source>
</evidence>
<dbReference type="CDD" id="cd18809">
    <property type="entry name" value="SF1_C_RecD"/>
    <property type="match status" value="1"/>
</dbReference>
<dbReference type="SUPFAM" id="SSF52540">
    <property type="entry name" value="P-loop containing nucleoside triphosphate hydrolases"/>
    <property type="match status" value="2"/>
</dbReference>
<keyword evidence="1" id="KW-0234">DNA repair</keyword>
<dbReference type="GO" id="GO:0005524">
    <property type="term" value="F:ATP binding"/>
    <property type="evidence" value="ECO:0007669"/>
    <property type="project" value="UniProtKB-KW"/>
</dbReference>
<dbReference type="GO" id="GO:0006310">
    <property type="term" value="P:DNA recombination"/>
    <property type="evidence" value="ECO:0007669"/>
    <property type="project" value="UniProtKB-KW"/>
</dbReference>
<dbReference type="EC" id="5.6.2.3" evidence="1"/>
<reference evidence="4 5" key="1">
    <citation type="submission" date="2023-01" db="EMBL/GenBank/DDBJ databases">
        <authorList>
            <person name="Whitehead M."/>
        </authorList>
    </citation>
    <scope>NUCLEOTIDE SEQUENCE [LARGE SCALE GENOMIC DNA]</scope>
</reference>
<comment type="catalytic activity">
    <reaction evidence="1">
        <text>ATP + H2O = ADP + phosphate + H(+)</text>
        <dbReference type="Rhea" id="RHEA:13065"/>
        <dbReference type="ChEBI" id="CHEBI:15377"/>
        <dbReference type="ChEBI" id="CHEBI:15378"/>
        <dbReference type="ChEBI" id="CHEBI:30616"/>
        <dbReference type="ChEBI" id="CHEBI:43474"/>
        <dbReference type="ChEBI" id="CHEBI:456216"/>
        <dbReference type="EC" id="5.6.2.3"/>
    </reaction>
</comment>
<comment type="similarity">
    <text evidence="1">Belongs to the helicase family.</text>
</comment>
<dbReference type="AlphaFoldDB" id="A0AAV0W1I8"/>
<dbReference type="Proteomes" id="UP001160148">
    <property type="component" value="Unassembled WGS sequence"/>
</dbReference>
<gene>
    <name evidence="4" type="ORF">MEUPH1_LOCUS5137</name>
</gene>
<keyword evidence="5" id="KW-1185">Reference proteome</keyword>
<feature type="domain" description="DNA helicase Pif1-like DEAD-box helicase" evidence="2">
    <location>
        <begin position="199"/>
        <end position="407"/>
    </location>
</feature>
<comment type="cofactor">
    <cofactor evidence="1">
        <name>Mg(2+)</name>
        <dbReference type="ChEBI" id="CHEBI:18420"/>
    </cofactor>
</comment>
<dbReference type="Pfam" id="PF21530">
    <property type="entry name" value="Pif1_2B_dom"/>
    <property type="match status" value="1"/>
</dbReference>
<dbReference type="EMBL" id="CARXXK010000001">
    <property type="protein sequence ID" value="CAI6348466.1"/>
    <property type="molecule type" value="Genomic_DNA"/>
</dbReference>
<evidence type="ECO:0000313" key="5">
    <source>
        <dbReference type="Proteomes" id="UP001160148"/>
    </source>
</evidence>
<dbReference type="PANTHER" id="PTHR10492:SF57">
    <property type="entry name" value="ATP-DEPENDENT DNA HELICASE"/>
    <property type="match status" value="1"/>
</dbReference>
<keyword evidence="1" id="KW-0547">Nucleotide-binding</keyword>
<keyword evidence="1" id="KW-0347">Helicase</keyword>
<dbReference type="Gene3D" id="3.40.50.300">
    <property type="entry name" value="P-loop containing nucleotide triphosphate hydrolases"/>
    <property type="match status" value="2"/>
</dbReference>
<dbReference type="InterPro" id="IPR027417">
    <property type="entry name" value="P-loop_NTPase"/>
</dbReference>
<feature type="domain" description="DNA helicase Pif1-like 2B" evidence="3">
    <location>
        <begin position="496"/>
        <end position="542"/>
    </location>
</feature>
<comment type="caution">
    <text evidence="4">The sequence shown here is derived from an EMBL/GenBank/DDBJ whole genome shotgun (WGS) entry which is preliminary data.</text>
</comment>
<dbReference type="Pfam" id="PF05970">
    <property type="entry name" value="PIF1"/>
    <property type="match status" value="1"/>
</dbReference>
<dbReference type="GO" id="GO:0006281">
    <property type="term" value="P:DNA repair"/>
    <property type="evidence" value="ECO:0007669"/>
    <property type="project" value="UniProtKB-KW"/>
</dbReference>